<name>A0A914HM86_GLORO</name>
<protein>
    <submittedName>
        <fullName evidence="3">Uncharacterized protein</fullName>
    </submittedName>
</protein>
<dbReference type="AlphaFoldDB" id="A0A914HM86"/>
<organism evidence="2 3">
    <name type="scientific">Globodera rostochiensis</name>
    <name type="common">Golden nematode worm</name>
    <name type="synonym">Heterodera rostochiensis</name>
    <dbReference type="NCBI Taxonomy" id="31243"/>
    <lineage>
        <taxon>Eukaryota</taxon>
        <taxon>Metazoa</taxon>
        <taxon>Ecdysozoa</taxon>
        <taxon>Nematoda</taxon>
        <taxon>Chromadorea</taxon>
        <taxon>Rhabditida</taxon>
        <taxon>Tylenchina</taxon>
        <taxon>Tylenchomorpha</taxon>
        <taxon>Tylenchoidea</taxon>
        <taxon>Heteroderidae</taxon>
        <taxon>Heteroderinae</taxon>
        <taxon>Globodera</taxon>
    </lineage>
</organism>
<keyword evidence="2" id="KW-1185">Reference proteome</keyword>
<proteinExistence type="predicted"/>
<reference evidence="3" key="1">
    <citation type="submission" date="2022-11" db="UniProtKB">
        <authorList>
            <consortium name="WormBaseParasite"/>
        </authorList>
    </citation>
    <scope>IDENTIFICATION</scope>
</reference>
<sequence length="75" mass="8441">MSGRLILRTIKAEWADQQPHQPQMGWRNQSNSAEIPRPSTTSVGFMEDLARSLVEMSVRSNTGRSAPDEGSDQRR</sequence>
<feature type="region of interest" description="Disordered" evidence="1">
    <location>
        <begin position="16"/>
        <end position="41"/>
    </location>
</feature>
<evidence type="ECO:0000256" key="1">
    <source>
        <dbReference type="SAM" id="MobiDB-lite"/>
    </source>
</evidence>
<feature type="region of interest" description="Disordered" evidence="1">
    <location>
        <begin position="55"/>
        <end position="75"/>
    </location>
</feature>
<evidence type="ECO:0000313" key="2">
    <source>
        <dbReference type="Proteomes" id="UP000887572"/>
    </source>
</evidence>
<accession>A0A914HM86</accession>
<dbReference type="WBParaSite" id="Gr19_v10_g2441.t1">
    <property type="protein sequence ID" value="Gr19_v10_g2441.t1"/>
    <property type="gene ID" value="Gr19_v10_g2441"/>
</dbReference>
<evidence type="ECO:0000313" key="3">
    <source>
        <dbReference type="WBParaSite" id="Gr19_v10_g2441.t1"/>
    </source>
</evidence>
<feature type="compositionally biased region" description="Polar residues" evidence="1">
    <location>
        <begin position="18"/>
        <end position="41"/>
    </location>
</feature>
<dbReference type="Proteomes" id="UP000887572">
    <property type="component" value="Unplaced"/>
</dbReference>